<name>A0A7R9A2F1_9CRUS</name>
<dbReference type="Proteomes" id="UP000677054">
    <property type="component" value="Unassembled WGS sequence"/>
</dbReference>
<keyword evidence="1" id="KW-0489">Methyltransferase</keyword>
<dbReference type="GO" id="GO:0032981">
    <property type="term" value="P:mitochondrial respiratory chain complex I assembly"/>
    <property type="evidence" value="ECO:0007669"/>
    <property type="project" value="TreeGrafter"/>
</dbReference>
<dbReference type="SUPFAM" id="SSF53335">
    <property type="entry name" value="S-adenosyl-L-methionine-dependent methyltransferases"/>
    <property type="match status" value="1"/>
</dbReference>
<dbReference type="CDD" id="cd02440">
    <property type="entry name" value="AdoMet_MTases"/>
    <property type="match status" value="1"/>
</dbReference>
<dbReference type="AlphaFoldDB" id="A0A7R9A2F1"/>
<dbReference type="EMBL" id="LR899575">
    <property type="protein sequence ID" value="CAD7240740.1"/>
    <property type="molecule type" value="Genomic_DNA"/>
</dbReference>
<dbReference type="InterPro" id="IPR050602">
    <property type="entry name" value="Malonyl-ACP_OMT"/>
</dbReference>
<dbReference type="Pfam" id="PF08241">
    <property type="entry name" value="Methyltransf_11"/>
    <property type="match status" value="1"/>
</dbReference>
<feature type="domain" description="Methyltransferase type 11" evidence="6">
    <location>
        <begin position="103"/>
        <end position="192"/>
    </location>
</feature>
<evidence type="ECO:0000256" key="3">
    <source>
        <dbReference type="ARBA" id="ARBA00040937"/>
    </source>
</evidence>
<proteinExistence type="predicted"/>
<dbReference type="EMBL" id="CAJPEV010000058">
    <property type="protein sequence ID" value="CAG0879779.1"/>
    <property type="molecule type" value="Genomic_DNA"/>
</dbReference>
<dbReference type="InterPro" id="IPR013216">
    <property type="entry name" value="Methyltransf_11"/>
</dbReference>
<evidence type="ECO:0000256" key="2">
    <source>
        <dbReference type="ARBA" id="ARBA00022679"/>
    </source>
</evidence>
<evidence type="ECO:0000313" key="7">
    <source>
        <dbReference type="EMBL" id="CAD7240740.1"/>
    </source>
</evidence>
<dbReference type="PANTHER" id="PTHR13090:SF1">
    <property type="entry name" value="ARGININE-HYDROXYLASE NDUFAF5, MITOCHONDRIAL"/>
    <property type="match status" value="1"/>
</dbReference>
<protein>
    <recommendedName>
        <fullName evidence="3">Arginine-hydroxylase NDUFAF5, mitochondrial</fullName>
    </recommendedName>
    <alternativeName>
        <fullName evidence="4">NADH dehydrogenase [ubiquinone] 1 alpha subcomplex assembly factor 5</fullName>
    </alternativeName>
    <alternativeName>
        <fullName evidence="5">Putative methyltransferase NDUFAF5</fullName>
    </alternativeName>
</protein>
<dbReference type="GO" id="GO:0008757">
    <property type="term" value="F:S-adenosylmethionine-dependent methyltransferase activity"/>
    <property type="evidence" value="ECO:0007669"/>
    <property type="project" value="InterPro"/>
</dbReference>
<dbReference type="GO" id="GO:0032259">
    <property type="term" value="P:methylation"/>
    <property type="evidence" value="ECO:0007669"/>
    <property type="project" value="UniProtKB-KW"/>
</dbReference>
<dbReference type="OrthoDB" id="16816at2759"/>
<evidence type="ECO:0000259" key="6">
    <source>
        <dbReference type="Pfam" id="PF08241"/>
    </source>
</evidence>
<evidence type="ECO:0000256" key="5">
    <source>
        <dbReference type="ARBA" id="ARBA00042549"/>
    </source>
</evidence>
<evidence type="ECO:0000313" key="8">
    <source>
        <dbReference type="Proteomes" id="UP000677054"/>
    </source>
</evidence>
<keyword evidence="2" id="KW-0808">Transferase</keyword>
<dbReference type="InterPro" id="IPR029063">
    <property type="entry name" value="SAM-dependent_MTases_sf"/>
</dbReference>
<sequence>MLTSEKVDTAIQLASELKYTTEVELKMSSRMVGMQILRQFSMVPVQLQRFGAVNVFDCWTKKHQRRRSALSEDARVFDYIKDEIGCRVADRIYDIKRGFPIALDLGCGRGHVSRHVTPDVVEQLVMADSCQEALDAADAPEGVKASKVVIDEEQQLSFDDDSLNLVISSLNLHWINDLPASFKEIYRCLKQDCPFIGCMFYGDTLFELRCSLQLAELEREGGFAPHVSPFVEAADLGGLLNRTGFSLITMDSDEFRIHYPSMFEVMWDLKGMGENNATWTRKPHLHRESLMAAAAIYKEMYGNEDGSVPATFQVLHFIGWKPDPSQPKPAQRGSATVSLKDLGHISEMLQGDKKT</sequence>
<organism evidence="7">
    <name type="scientific">Darwinula stevensoni</name>
    <dbReference type="NCBI Taxonomy" id="69355"/>
    <lineage>
        <taxon>Eukaryota</taxon>
        <taxon>Metazoa</taxon>
        <taxon>Ecdysozoa</taxon>
        <taxon>Arthropoda</taxon>
        <taxon>Crustacea</taxon>
        <taxon>Oligostraca</taxon>
        <taxon>Ostracoda</taxon>
        <taxon>Podocopa</taxon>
        <taxon>Podocopida</taxon>
        <taxon>Darwinulocopina</taxon>
        <taxon>Darwinuloidea</taxon>
        <taxon>Darwinulidae</taxon>
        <taxon>Darwinula</taxon>
    </lineage>
</organism>
<evidence type="ECO:0000256" key="4">
    <source>
        <dbReference type="ARBA" id="ARBA00041833"/>
    </source>
</evidence>
<gene>
    <name evidence="7" type="ORF">DSTB1V02_LOCUS751</name>
</gene>
<dbReference type="PANTHER" id="PTHR13090">
    <property type="entry name" value="ARGININE-HYDROXYLASE NDUFAF5, MITOCHONDRIAL"/>
    <property type="match status" value="1"/>
</dbReference>
<keyword evidence="8" id="KW-1185">Reference proteome</keyword>
<accession>A0A7R9A2F1</accession>
<dbReference type="Gene3D" id="3.40.50.150">
    <property type="entry name" value="Vaccinia Virus protein VP39"/>
    <property type="match status" value="1"/>
</dbReference>
<evidence type="ECO:0000256" key="1">
    <source>
        <dbReference type="ARBA" id="ARBA00022603"/>
    </source>
</evidence>
<reference evidence="7" key="1">
    <citation type="submission" date="2020-11" db="EMBL/GenBank/DDBJ databases">
        <authorList>
            <person name="Tran Van P."/>
        </authorList>
    </citation>
    <scope>NUCLEOTIDE SEQUENCE</scope>
</reference>
<dbReference type="GO" id="GO:0005739">
    <property type="term" value="C:mitochondrion"/>
    <property type="evidence" value="ECO:0007669"/>
    <property type="project" value="TreeGrafter"/>
</dbReference>